<sequence length="176" mass="18736">MQFTTTTILPLLLTLTSASPTPHHETACVPKRSYPVSHPSGGSPYNINPVNRPQFGSFITPEIGFVIPEGTPATGPCSLIAAFPKNYEVVDTSVGNGGQPLLLNFFALDGPASGSLVGTTRLPTFLPSQKTKEDVEIVINSFACRPYQAFRIELGETGEVGFLTGEEGGLFLEYGC</sequence>
<evidence type="ECO:0008006" key="4">
    <source>
        <dbReference type="Google" id="ProtNLM"/>
    </source>
</evidence>
<keyword evidence="3" id="KW-1185">Reference proteome</keyword>
<feature type="chain" id="PRO_5042974605" description="Ubiquitin 3 binding protein But2 C-terminal domain-containing protein" evidence="1">
    <location>
        <begin position="19"/>
        <end position="176"/>
    </location>
</feature>
<reference evidence="2" key="1">
    <citation type="journal article" date="2023" name="Mol. Phylogenet. Evol.">
        <title>Genome-scale phylogeny and comparative genomics of the fungal order Sordariales.</title>
        <authorList>
            <person name="Hensen N."/>
            <person name="Bonometti L."/>
            <person name="Westerberg I."/>
            <person name="Brannstrom I.O."/>
            <person name="Guillou S."/>
            <person name="Cros-Aarteil S."/>
            <person name="Calhoun S."/>
            <person name="Haridas S."/>
            <person name="Kuo A."/>
            <person name="Mondo S."/>
            <person name="Pangilinan J."/>
            <person name="Riley R."/>
            <person name="LaButti K."/>
            <person name="Andreopoulos B."/>
            <person name="Lipzen A."/>
            <person name="Chen C."/>
            <person name="Yan M."/>
            <person name="Daum C."/>
            <person name="Ng V."/>
            <person name="Clum A."/>
            <person name="Steindorff A."/>
            <person name="Ohm R.A."/>
            <person name="Martin F."/>
            <person name="Silar P."/>
            <person name="Natvig D.O."/>
            <person name="Lalanne C."/>
            <person name="Gautier V."/>
            <person name="Ament-Velasquez S.L."/>
            <person name="Kruys A."/>
            <person name="Hutchinson M.I."/>
            <person name="Powell A.J."/>
            <person name="Barry K."/>
            <person name="Miller A.N."/>
            <person name="Grigoriev I.V."/>
            <person name="Debuchy R."/>
            <person name="Gladieux P."/>
            <person name="Hiltunen Thoren M."/>
            <person name="Johannesson H."/>
        </authorList>
    </citation>
    <scope>NUCLEOTIDE SEQUENCE</scope>
    <source>
        <strain evidence="2">CBS 990.96</strain>
    </source>
</reference>
<gene>
    <name evidence="2" type="ORF">QBC38DRAFT_484441</name>
</gene>
<protein>
    <recommendedName>
        <fullName evidence="4">Ubiquitin 3 binding protein But2 C-terminal domain-containing protein</fullName>
    </recommendedName>
</protein>
<evidence type="ECO:0000313" key="2">
    <source>
        <dbReference type="EMBL" id="KAK4224865.1"/>
    </source>
</evidence>
<dbReference type="EMBL" id="MU865381">
    <property type="protein sequence ID" value="KAK4224865.1"/>
    <property type="molecule type" value="Genomic_DNA"/>
</dbReference>
<comment type="caution">
    <text evidence="2">The sequence shown here is derived from an EMBL/GenBank/DDBJ whole genome shotgun (WGS) entry which is preliminary data.</text>
</comment>
<reference evidence="2" key="2">
    <citation type="submission" date="2023-05" db="EMBL/GenBank/DDBJ databases">
        <authorList>
            <consortium name="Lawrence Berkeley National Laboratory"/>
            <person name="Steindorff A."/>
            <person name="Hensen N."/>
            <person name="Bonometti L."/>
            <person name="Westerberg I."/>
            <person name="Brannstrom I.O."/>
            <person name="Guillou S."/>
            <person name="Cros-Aarteil S."/>
            <person name="Calhoun S."/>
            <person name="Haridas S."/>
            <person name="Kuo A."/>
            <person name="Mondo S."/>
            <person name="Pangilinan J."/>
            <person name="Riley R."/>
            <person name="Labutti K."/>
            <person name="Andreopoulos B."/>
            <person name="Lipzen A."/>
            <person name="Chen C."/>
            <person name="Yanf M."/>
            <person name="Daum C."/>
            <person name="Ng V."/>
            <person name="Clum A."/>
            <person name="Ohm R."/>
            <person name="Martin F."/>
            <person name="Silar P."/>
            <person name="Natvig D."/>
            <person name="Lalanne C."/>
            <person name="Gautier V."/>
            <person name="Ament-Velasquez S.L."/>
            <person name="Kruys A."/>
            <person name="Hutchinson M.I."/>
            <person name="Powell A.J."/>
            <person name="Barry K."/>
            <person name="Miller A.N."/>
            <person name="Grigoriev I.V."/>
            <person name="Debuchy R."/>
            <person name="Gladieux P."/>
            <person name="Thoren M.H."/>
            <person name="Johannesson H."/>
        </authorList>
    </citation>
    <scope>NUCLEOTIDE SEQUENCE</scope>
    <source>
        <strain evidence="2">CBS 990.96</strain>
    </source>
</reference>
<keyword evidence="1" id="KW-0732">Signal</keyword>
<proteinExistence type="predicted"/>
<dbReference type="Proteomes" id="UP001301958">
    <property type="component" value="Unassembled WGS sequence"/>
</dbReference>
<accession>A0AAN7BJZ9</accession>
<organism evidence="2 3">
    <name type="scientific">Podospora fimiseda</name>
    <dbReference type="NCBI Taxonomy" id="252190"/>
    <lineage>
        <taxon>Eukaryota</taxon>
        <taxon>Fungi</taxon>
        <taxon>Dikarya</taxon>
        <taxon>Ascomycota</taxon>
        <taxon>Pezizomycotina</taxon>
        <taxon>Sordariomycetes</taxon>
        <taxon>Sordariomycetidae</taxon>
        <taxon>Sordariales</taxon>
        <taxon>Podosporaceae</taxon>
        <taxon>Podospora</taxon>
    </lineage>
</organism>
<evidence type="ECO:0000313" key="3">
    <source>
        <dbReference type="Proteomes" id="UP001301958"/>
    </source>
</evidence>
<feature type="signal peptide" evidence="1">
    <location>
        <begin position="1"/>
        <end position="18"/>
    </location>
</feature>
<name>A0AAN7BJZ9_9PEZI</name>
<dbReference type="AlphaFoldDB" id="A0AAN7BJZ9"/>
<evidence type="ECO:0000256" key="1">
    <source>
        <dbReference type="SAM" id="SignalP"/>
    </source>
</evidence>